<accession>A0ACB6R5A0</accession>
<keyword evidence="2" id="KW-1185">Reference proteome</keyword>
<organism evidence="1 2">
    <name type="scientific">Lindgomyces ingoldianus</name>
    <dbReference type="NCBI Taxonomy" id="673940"/>
    <lineage>
        <taxon>Eukaryota</taxon>
        <taxon>Fungi</taxon>
        <taxon>Dikarya</taxon>
        <taxon>Ascomycota</taxon>
        <taxon>Pezizomycotina</taxon>
        <taxon>Dothideomycetes</taxon>
        <taxon>Pleosporomycetidae</taxon>
        <taxon>Pleosporales</taxon>
        <taxon>Lindgomycetaceae</taxon>
        <taxon>Lindgomyces</taxon>
    </lineage>
</organism>
<dbReference type="EMBL" id="MU003500">
    <property type="protein sequence ID" value="KAF2473480.1"/>
    <property type="molecule type" value="Genomic_DNA"/>
</dbReference>
<evidence type="ECO:0000313" key="2">
    <source>
        <dbReference type="Proteomes" id="UP000799755"/>
    </source>
</evidence>
<sequence length="509" mass="56695">MLAFMSSESSNSSPGVSYWYGNNPSTGLAGALPQDGSNPRMMRRASEAVIDSYVGHSQDPIGWDQRDSPLYIDTSSVPALEIRPQSSSSTPIHKAPLAPKQGLGGHLGGSRPQHQSPISGTYALRTPRGKITSIACESCRKRKSKCDGVRPKCNTCQSKNLSCFYDVAEDGKTTTQLRAHVRRLAKELDDMKSIVSLLAMAPDRATAVNWANELEKNGFAHHSAEEIKKSLQDFHEQQRQIPEQESLSTPGSESYQQPPQSLAPSSYDGSSRDDRSREQSQPALSFQPETAIDAASSFNYHNAASSEVGKFSFDCAFYRRTKREMVANGWDEVQIFGRSEIDVDTILLGFMDPQDGQPVPTWSSRTVNKILPAAPVPIRLASTYLLTKMMRWLIWPSVENMNAMPDWLMPLARQDCSPYDILVDLLPWPQLRQYLYRHPGDFVVGAFIGFVGLNWPYADDACHYWDIESGCTRMTPLFENHVSDLNNWTLDAKALEIMPQLEGIVPVKV</sequence>
<name>A0ACB6R5A0_9PLEO</name>
<gene>
    <name evidence="1" type="ORF">BDR25DRAFT_257954</name>
</gene>
<comment type="caution">
    <text evidence="1">The sequence shown here is derived from an EMBL/GenBank/DDBJ whole genome shotgun (WGS) entry which is preliminary data.</text>
</comment>
<protein>
    <submittedName>
        <fullName evidence="1">Uncharacterized protein</fullName>
    </submittedName>
</protein>
<proteinExistence type="predicted"/>
<dbReference type="Proteomes" id="UP000799755">
    <property type="component" value="Unassembled WGS sequence"/>
</dbReference>
<reference evidence="1" key="1">
    <citation type="journal article" date="2020" name="Stud. Mycol.">
        <title>101 Dothideomycetes genomes: a test case for predicting lifestyles and emergence of pathogens.</title>
        <authorList>
            <person name="Haridas S."/>
            <person name="Albert R."/>
            <person name="Binder M."/>
            <person name="Bloem J."/>
            <person name="Labutti K."/>
            <person name="Salamov A."/>
            <person name="Andreopoulos B."/>
            <person name="Baker S."/>
            <person name="Barry K."/>
            <person name="Bills G."/>
            <person name="Bluhm B."/>
            <person name="Cannon C."/>
            <person name="Castanera R."/>
            <person name="Culley D."/>
            <person name="Daum C."/>
            <person name="Ezra D."/>
            <person name="Gonzalez J."/>
            <person name="Henrissat B."/>
            <person name="Kuo A."/>
            <person name="Liang C."/>
            <person name="Lipzen A."/>
            <person name="Lutzoni F."/>
            <person name="Magnuson J."/>
            <person name="Mondo S."/>
            <person name="Nolan M."/>
            <person name="Ohm R."/>
            <person name="Pangilinan J."/>
            <person name="Park H.-J."/>
            <person name="Ramirez L."/>
            <person name="Alfaro M."/>
            <person name="Sun H."/>
            <person name="Tritt A."/>
            <person name="Yoshinaga Y."/>
            <person name="Zwiers L.-H."/>
            <person name="Turgeon B."/>
            <person name="Goodwin S."/>
            <person name="Spatafora J."/>
            <person name="Crous P."/>
            <person name="Grigoriev I."/>
        </authorList>
    </citation>
    <scope>NUCLEOTIDE SEQUENCE</scope>
    <source>
        <strain evidence="1">ATCC 200398</strain>
    </source>
</reference>
<evidence type="ECO:0000313" key="1">
    <source>
        <dbReference type="EMBL" id="KAF2473480.1"/>
    </source>
</evidence>